<dbReference type="VEuPathDB" id="GiardiaDB:DHA2_152221"/>
<comment type="caution">
    <text evidence="2">The sequence shown here is derived from an EMBL/GenBank/DDBJ whole genome shotgun (WGS) entry which is preliminary data.</text>
</comment>
<sequence length="479" mass="53438">MKVSVEKHFAIHMLPKTDVTGTKKKPLRPMDPGLRYIQVSALPLSTPIIHCVRPFSADTNRHRMSPLAFHSYRHSTPPSSRQVLNISAPTASTKPDLPYFIDPCINQYANLDLTEPSSPRPSRTPTTSEEPIRYNTYIPHPRFRGPNKLTHNISEPRGPVLGESVLFNEINLERARINPVVITGTFPFNEDLTVSQFLPTRILSASTSTAAAPSPYKNLATARSIPIITFPKKENKSAHLGAFLDVPLLTVEASISKAPNPKSYIEQEMPGLKLSHTPDILHKEPINEVIQRRRTQLKKTVIETVSGMSLHNAKSPHLDHLSINSVSSPQEQSIIKEQRGGIPSRITNDTRRYRNGYSSQLSHRSFATATDIYSSESLAPEISVDSPLTKNRIDTEDDIKIFTTRASPINGELSGCVIDQKQVSSSYEPSSDTRPKTSPNICCLSVKPLTQTSNIDKSQRELSSMLELLDNRMYPQKRQ</sequence>
<dbReference type="EMBL" id="AHGT01000090">
    <property type="protein sequence ID" value="ESU35271.1"/>
    <property type="molecule type" value="Genomic_DNA"/>
</dbReference>
<reference evidence="3" key="1">
    <citation type="submission" date="2012-02" db="EMBL/GenBank/DDBJ databases">
        <title>Genome sequencing of Giardia lamblia Genotypes A2 and B isolates (DH and GS) and comparative analysis with the genomes of Genotypes A1 and E (WB and Pig).</title>
        <authorList>
            <person name="Adam R."/>
            <person name="Dahlstrom E."/>
            <person name="Martens C."/>
            <person name="Bruno D."/>
            <person name="Barbian K."/>
            <person name="Porcella S.F."/>
            <person name="Nash T."/>
        </authorList>
    </citation>
    <scope>NUCLEOTIDE SEQUENCE</scope>
    <source>
        <strain evidence="3">DH</strain>
    </source>
</reference>
<protein>
    <submittedName>
        <fullName evidence="2">Uncharacterized protein</fullName>
    </submittedName>
</protein>
<dbReference type="VEuPathDB" id="GiardiaDB:GL50581_1479"/>
<accession>V6T8T7</accession>
<feature type="compositionally biased region" description="Low complexity" evidence="1">
    <location>
        <begin position="114"/>
        <end position="129"/>
    </location>
</feature>
<evidence type="ECO:0000313" key="3">
    <source>
        <dbReference type="Proteomes" id="UP000018320"/>
    </source>
</evidence>
<dbReference type="VEuPathDB" id="GiardiaDB:GL50803_00101309"/>
<dbReference type="AlphaFoldDB" id="V6T8T7"/>
<evidence type="ECO:0000256" key="1">
    <source>
        <dbReference type="SAM" id="MobiDB-lite"/>
    </source>
</evidence>
<organism evidence="2 3">
    <name type="scientific">Giardia intestinalis</name>
    <name type="common">Giardia lamblia</name>
    <dbReference type="NCBI Taxonomy" id="5741"/>
    <lineage>
        <taxon>Eukaryota</taxon>
        <taxon>Metamonada</taxon>
        <taxon>Diplomonadida</taxon>
        <taxon>Hexamitidae</taxon>
        <taxon>Giardiinae</taxon>
        <taxon>Giardia</taxon>
    </lineage>
</organism>
<evidence type="ECO:0000313" key="2">
    <source>
        <dbReference type="EMBL" id="ESU35271.1"/>
    </source>
</evidence>
<name>V6T8T7_GIAIN</name>
<dbReference type="Proteomes" id="UP000018320">
    <property type="component" value="Unassembled WGS sequence"/>
</dbReference>
<proteinExistence type="predicted"/>
<reference evidence="2 3" key="2">
    <citation type="journal article" date="2013" name="Genome Biol. Evol.">
        <title>Genome sequencing of Giardia lamblia genotypes A2 and B isolates (DH and GS) and comparative analysis with the genomes of genotypes A1 and E (WB and Pig).</title>
        <authorList>
            <person name="Adam R.D."/>
            <person name="Dahlstrom E.W."/>
            <person name="Martens C.A."/>
            <person name="Bruno D.P."/>
            <person name="Barbian K.D."/>
            <person name="Ricklefs S.M."/>
            <person name="Hernandez M.M."/>
            <person name="Narla N.P."/>
            <person name="Patel R.B."/>
            <person name="Porcella S.F."/>
            <person name="Nash T.E."/>
        </authorList>
    </citation>
    <scope>NUCLEOTIDE SEQUENCE [LARGE SCALE GENOMIC DNA]</scope>
    <source>
        <strain evidence="2 3">DH</strain>
    </source>
</reference>
<gene>
    <name evidence="2" type="ORF">DHA2_152221</name>
</gene>
<dbReference type="VEuPathDB" id="GiardiaDB:QR46_3229"/>
<feature type="region of interest" description="Disordered" evidence="1">
    <location>
        <begin position="111"/>
        <end position="130"/>
    </location>
</feature>